<dbReference type="Pfam" id="PF11746">
    <property type="entry name" value="DUF3303"/>
    <property type="match status" value="1"/>
</dbReference>
<protein>
    <recommendedName>
        <fullName evidence="3">DUF3303 domain-containing protein</fullName>
    </recommendedName>
</protein>
<dbReference type="AlphaFoldDB" id="A0A5D0TPV4"/>
<dbReference type="Proteomes" id="UP000322634">
    <property type="component" value="Unassembled WGS sequence"/>
</dbReference>
<dbReference type="InterPro" id="IPR021734">
    <property type="entry name" value="DUF3303"/>
</dbReference>
<dbReference type="RefSeq" id="WP_148355815.1">
    <property type="nucleotide sequence ID" value="NZ_JBHSBF010000048.1"/>
</dbReference>
<gene>
    <name evidence="1" type="ORF">FXF65_40615</name>
</gene>
<sequence length="93" mass="10105">MLRAEMDTRIANDAIKTGRLPEVMGSLMEKLDPEAAYFGPSDGGRSCTLVFDMQDSSALPSIAEPLFQEFGAKIEIQPVMNREDLEKGLAALG</sequence>
<keyword evidence="2" id="KW-1185">Reference proteome</keyword>
<evidence type="ECO:0000313" key="2">
    <source>
        <dbReference type="Proteomes" id="UP000322634"/>
    </source>
</evidence>
<dbReference type="OrthoDB" id="120749at2"/>
<dbReference type="EMBL" id="VSFF01000019">
    <property type="protein sequence ID" value="TYC07847.1"/>
    <property type="molecule type" value="Genomic_DNA"/>
</dbReference>
<accession>A0A5D0TPV4</accession>
<comment type="caution">
    <text evidence="1">The sequence shown here is derived from an EMBL/GenBank/DDBJ whole genome shotgun (WGS) entry which is preliminary data.</text>
</comment>
<reference evidence="1 2" key="1">
    <citation type="submission" date="2019-08" db="EMBL/GenBank/DDBJ databases">
        <title>Actinomadura sp. nov. CYP1-5 isolated from mountain soil.</title>
        <authorList>
            <person name="Songsumanus A."/>
            <person name="Kuncharoen N."/>
            <person name="Kudo T."/>
            <person name="Yuki M."/>
            <person name="Igarashi Y."/>
            <person name="Tanasupawat S."/>
        </authorList>
    </citation>
    <scope>NUCLEOTIDE SEQUENCE [LARGE SCALE GENOMIC DNA]</scope>
    <source>
        <strain evidence="1 2">GKU157</strain>
    </source>
</reference>
<proteinExistence type="predicted"/>
<name>A0A5D0TPV4_9ACTN</name>
<evidence type="ECO:0008006" key="3">
    <source>
        <dbReference type="Google" id="ProtNLM"/>
    </source>
</evidence>
<organism evidence="1 2">
    <name type="scientific">Actinomadura syzygii</name>
    <dbReference type="NCBI Taxonomy" id="1427538"/>
    <lineage>
        <taxon>Bacteria</taxon>
        <taxon>Bacillati</taxon>
        <taxon>Actinomycetota</taxon>
        <taxon>Actinomycetes</taxon>
        <taxon>Streptosporangiales</taxon>
        <taxon>Thermomonosporaceae</taxon>
        <taxon>Actinomadura</taxon>
    </lineage>
</organism>
<evidence type="ECO:0000313" key="1">
    <source>
        <dbReference type="EMBL" id="TYC07847.1"/>
    </source>
</evidence>